<protein>
    <submittedName>
        <fullName evidence="1">Uncharacterized protein</fullName>
    </submittedName>
</protein>
<dbReference type="AlphaFoldDB" id="A0AAN7QJ42"/>
<dbReference type="EMBL" id="JAXQNO010000021">
    <property type="protein sequence ID" value="KAK4769264.1"/>
    <property type="molecule type" value="Genomic_DNA"/>
</dbReference>
<accession>A0AAN7QJ42</accession>
<evidence type="ECO:0000313" key="1">
    <source>
        <dbReference type="EMBL" id="KAK4769264.1"/>
    </source>
</evidence>
<comment type="caution">
    <text evidence="1">The sequence shown here is derived from an EMBL/GenBank/DDBJ whole genome shotgun (WGS) entry which is preliminary data.</text>
</comment>
<evidence type="ECO:0000313" key="2">
    <source>
        <dbReference type="Proteomes" id="UP001346149"/>
    </source>
</evidence>
<name>A0AAN7QJ42_TRANT</name>
<reference evidence="1 2" key="1">
    <citation type="journal article" date="2023" name="Hortic Res">
        <title>Pangenome of water caltrop reveals structural variations and asymmetric subgenome divergence after allopolyploidization.</title>
        <authorList>
            <person name="Zhang X."/>
            <person name="Chen Y."/>
            <person name="Wang L."/>
            <person name="Yuan Y."/>
            <person name="Fang M."/>
            <person name="Shi L."/>
            <person name="Lu R."/>
            <person name="Comes H.P."/>
            <person name="Ma Y."/>
            <person name="Chen Y."/>
            <person name="Huang G."/>
            <person name="Zhou Y."/>
            <person name="Zheng Z."/>
            <person name="Qiu Y."/>
        </authorList>
    </citation>
    <scope>NUCLEOTIDE SEQUENCE [LARGE SCALE GENOMIC DNA]</scope>
    <source>
        <strain evidence="1">F231</strain>
    </source>
</reference>
<dbReference type="Proteomes" id="UP001346149">
    <property type="component" value="Unassembled WGS sequence"/>
</dbReference>
<sequence length="70" mass="8040">MFKSKALLLIYDLRAGDRNLWAQQRGDTAVRNILNDIDSQMVRSLSDADLDAQVGRRPHCSVQQIEVIWK</sequence>
<proteinExistence type="predicted"/>
<keyword evidence="2" id="KW-1185">Reference proteome</keyword>
<organism evidence="1 2">
    <name type="scientific">Trapa natans</name>
    <name type="common">Water chestnut</name>
    <dbReference type="NCBI Taxonomy" id="22666"/>
    <lineage>
        <taxon>Eukaryota</taxon>
        <taxon>Viridiplantae</taxon>
        <taxon>Streptophyta</taxon>
        <taxon>Embryophyta</taxon>
        <taxon>Tracheophyta</taxon>
        <taxon>Spermatophyta</taxon>
        <taxon>Magnoliopsida</taxon>
        <taxon>eudicotyledons</taxon>
        <taxon>Gunneridae</taxon>
        <taxon>Pentapetalae</taxon>
        <taxon>rosids</taxon>
        <taxon>malvids</taxon>
        <taxon>Myrtales</taxon>
        <taxon>Lythraceae</taxon>
        <taxon>Trapa</taxon>
    </lineage>
</organism>
<gene>
    <name evidence="1" type="ORF">SAY86_027414</name>
</gene>